<comment type="caution">
    <text evidence="1">The sequence shown here is derived from an EMBL/GenBank/DDBJ whole genome shotgun (WGS) entry which is preliminary data.</text>
</comment>
<evidence type="ECO:0000313" key="2">
    <source>
        <dbReference type="Proteomes" id="UP000642571"/>
    </source>
</evidence>
<accession>A0ABQ1Q8K8</accession>
<name>A0ABQ1Q8K8_9BACI</name>
<gene>
    <name evidence="1" type="primary">yisB</name>
    <name evidence="1" type="ORF">GCM10011389_26770</name>
</gene>
<organism evidence="1 2">
    <name type="scientific">Pontibacillus salipaludis</name>
    <dbReference type="NCBI Taxonomy" id="1697394"/>
    <lineage>
        <taxon>Bacteria</taxon>
        <taxon>Bacillati</taxon>
        <taxon>Bacillota</taxon>
        <taxon>Bacilli</taxon>
        <taxon>Bacillales</taxon>
        <taxon>Bacillaceae</taxon>
        <taxon>Pontibacillus</taxon>
    </lineage>
</organism>
<evidence type="ECO:0000313" key="1">
    <source>
        <dbReference type="EMBL" id="GGD17656.1"/>
    </source>
</evidence>
<evidence type="ECO:0008006" key="3">
    <source>
        <dbReference type="Google" id="ProtNLM"/>
    </source>
</evidence>
<dbReference type="EMBL" id="BMIN01000012">
    <property type="protein sequence ID" value="GGD17656.1"/>
    <property type="molecule type" value="Genomic_DNA"/>
</dbReference>
<dbReference type="RefSeq" id="WP_188654578.1">
    <property type="nucleotide sequence ID" value="NZ_BMIN01000012.1"/>
</dbReference>
<dbReference type="PANTHER" id="PTHR37827">
    <property type="entry name" value="TUDOR DOMAIN-CONTAINING PROTEIN"/>
    <property type="match status" value="1"/>
</dbReference>
<sequence length="95" mass="10942">MAQQESCELCGRGPIETTEHHLVPRQYGGAEGPTAELCKACHKQIHALFTNAELAGFYNTIERLRDHPDMEKYIKWVKKQDPHKKITIKKANRKK</sequence>
<dbReference type="PANTHER" id="PTHR37827:SF1">
    <property type="entry name" value="HNH DOMAIN-CONTAINING PROTEIN"/>
    <property type="match status" value="1"/>
</dbReference>
<keyword evidence="2" id="KW-1185">Reference proteome</keyword>
<reference evidence="2" key="1">
    <citation type="journal article" date="2019" name="Int. J. Syst. Evol. Microbiol.">
        <title>The Global Catalogue of Microorganisms (GCM) 10K type strain sequencing project: providing services to taxonomists for standard genome sequencing and annotation.</title>
        <authorList>
            <consortium name="The Broad Institute Genomics Platform"/>
            <consortium name="The Broad Institute Genome Sequencing Center for Infectious Disease"/>
            <person name="Wu L."/>
            <person name="Ma J."/>
        </authorList>
    </citation>
    <scope>NUCLEOTIDE SEQUENCE [LARGE SCALE GENOMIC DNA]</scope>
    <source>
        <strain evidence="2">CGMCC 1.15353</strain>
    </source>
</reference>
<protein>
    <recommendedName>
        <fullName evidence="3">HNH endonuclease</fullName>
    </recommendedName>
</protein>
<proteinExistence type="predicted"/>
<dbReference type="Proteomes" id="UP000642571">
    <property type="component" value="Unassembled WGS sequence"/>
</dbReference>